<evidence type="ECO:0000313" key="10">
    <source>
        <dbReference type="EMBL" id="RDW19538.1"/>
    </source>
</evidence>
<dbReference type="AlphaFoldDB" id="A0A3D8PW89"/>
<keyword evidence="11" id="KW-1185">Reference proteome</keyword>
<proteinExistence type="inferred from homology"/>
<accession>A0A3D8PW89</accession>
<dbReference type="InterPro" id="IPR028082">
    <property type="entry name" value="Peripla_BP_I"/>
</dbReference>
<evidence type="ECO:0000256" key="7">
    <source>
        <dbReference type="SAM" id="MobiDB-lite"/>
    </source>
</evidence>
<feature type="compositionally biased region" description="Basic and acidic residues" evidence="7">
    <location>
        <begin position="30"/>
        <end position="41"/>
    </location>
</feature>
<dbReference type="OrthoDB" id="9784230at2"/>
<reference evidence="11" key="1">
    <citation type="submission" date="2017-11" db="EMBL/GenBank/DDBJ databases">
        <authorList>
            <person name="Zhu W."/>
        </authorList>
    </citation>
    <scope>NUCLEOTIDE SEQUENCE [LARGE SCALE GENOMIC DNA]</scope>
    <source>
        <strain evidence="11">CAU 1183</strain>
    </source>
</reference>
<dbReference type="Pfam" id="PF02608">
    <property type="entry name" value="Bmp"/>
    <property type="match status" value="1"/>
</dbReference>
<dbReference type="RefSeq" id="WP_115772613.1">
    <property type="nucleotide sequence ID" value="NZ_PIOC01000012.1"/>
</dbReference>
<comment type="caution">
    <text evidence="10">The sequence shown here is derived from an EMBL/GenBank/DDBJ whole genome shotgun (WGS) entry which is preliminary data.</text>
</comment>
<comment type="similarity">
    <text evidence="2">Belongs to the BMP lipoprotein family.</text>
</comment>
<dbReference type="PANTHER" id="PTHR34296">
    <property type="entry name" value="TRANSCRIPTIONAL ACTIVATOR PROTEIN MED"/>
    <property type="match status" value="1"/>
</dbReference>
<evidence type="ECO:0000256" key="1">
    <source>
        <dbReference type="ARBA" id="ARBA00004193"/>
    </source>
</evidence>
<evidence type="ECO:0000259" key="9">
    <source>
        <dbReference type="Pfam" id="PF02608"/>
    </source>
</evidence>
<dbReference type="Proteomes" id="UP000257143">
    <property type="component" value="Unassembled WGS sequence"/>
</dbReference>
<keyword evidence="5" id="KW-0472">Membrane</keyword>
<sequence length="372" mass="39905">MKNSKIVLIFALILGLGIFLSACGSSANNKDTDTSANEKENASGTEGEVTDFSIAMVTDQGGVDDKSFNQSAWEGLQEFGEENGLSKGNGINYAQSTGQADFMPNITRLVRDKYDVILATGFLLKEDIQKAAEQFPESNFVIVDETVDAPNAASVAFAEHQGSFLVGVAAAMKSETGKLGFVGGIDSPLIAKFEAGFVAGAKSVNPDITVDVQYAEHFSDPAKGKLIASNMYDNGVDVIYHAAGGTGNGVFNQAKDIKQNDPDRQVWVIGVDRDQHEEGQIGENNVTLTSMVKRVDVAAKEVANLAKNGEFPGGETLEFGIEENGIAITTSNEEAMTEDIIQAVDEWQEKILNGEVEVPKTREELKTFEESL</sequence>
<dbReference type="SUPFAM" id="SSF53822">
    <property type="entry name" value="Periplasmic binding protein-like I"/>
    <property type="match status" value="1"/>
</dbReference>
<dbReference type="EMBL" id="PIOC01000012">
    <property type="protein sequence ID" value="RDW19538.1"/>
    <property type="molecule type" value="Genomic_DNA"/>
</dbReference>
<keyword evidence="4 8" id="KW-0732">Signal</keyword>
<dbReference type="InterPro" id="IPR003760">
    <property type="entry name" value="PnrA-like"/>
</dbReference>
<dbReference type="PROSITE" id="PS51257">
    <property type="entry name" value="PROKAR_LIPOPROTEIN"/>
    <property type="match status" value="1"/>
</dbReference>
<keyword evidence="6" id="KW-0449">Lipoprotein</keyword>
<feature type="domain" description="ABC transporter substrate-binding protein PnrA-like" evidence="9">
    <location>
        <begin position="55"/>
        <end position="361"/>
    </location>
</feature>
<keyword evidence="3" id="KW-1003">Cell membrane</keyword>
<protein>
    <submittedName>
        <fullName evidence="10">BMP family ABC transporter substrate-binding protein</fullName>
    </submittedName>
</protein>
<comment type="subcellular location">
    <subcellularLocation>
        <location evidence="1">Cell membrane</location>
        <topology evidence="1">Lipid-anchor</topology>
    </subcellularLocation>
</comment>
<evidence type="ECO:0000256" key="4">
    <source>
        <dbReference type="ARBA" id="ARBA00022729"/>
    </source>
</evidence>
<evidence type="ECO:0000256" key="6">
    <source>
        <dbReference type="ARBA" id="ARBA00023288"/>
    </source>
</evidence>
<evidence type="ECO:0000256" key="5">
    <source>
        <dbReference type="ARBA" id="ARBA00023136"/>
    </source>
</evidence>
<evidence type="ECO:0000313" key="11">
    <source>
        <dbReference type="Proteomes" id="UP000257143"/>
    </source>
</evidence>
<evidence type="ECO:0000256" key="2">
    <source>
        <dbReference type="ARBA" id="ARBA00008610"/>
    </source>
</evidence>
<gene>
    <name evidence="10" type="ORF">CWR48_07395</name>
</gene>
<dbReference type="Gene3D" id="3.40.50.2300">
    <property type="match status" value="2"/>
</dbReference>
<dbReference type="InterPro" id="IPR050957">
    <property type="entry name" value="BMP_lipoprotein"/>
</dbReference>
<feature type="chain" id="PRO_5017590087" evidence="8">
    <location>
        <begin position="28"/>
        <end position="372"/>
    </location>
</feature>
<feature type="signal peptide" evidence="8">
    <location>
        <begin position="1"/>
        <end position="27"/>
    </location>
</feature>
<evidence type="ECO:0000256" key="3">
    <source>
        <dbReference type="ARBA" id="ARBA00022475"/>
    </source>
</evidence>
<dbReference type="PANTHER" id="PTHR34296:SF2">
    <property type="entry name" value="ABC TRANSPORTER GUANOSINE-BINDING PROTEIN NUPN"/>
    <property type="match status" value="1"/>
</dbReference>
<feature type="region of interest" description="Disordered" evidence="7">
    <location>
        <begin position="28"/>
        <end position="48"/>
    </location>
</feature>
<dbReference type="CDD" id="cd06354">
    <property type="entry name" value="PBP1_PrnA-like"/>
    <property type="match status" value="1"/>
</dbReference>
<name>A0A3D8PW89_9BACI</name>
<evidence type="ECO:0000256" key="8">
    <source>
        <dbReference type="SAM" id="SignalP"/>
    </source>
</evidence>
<dbReference type="GO" id="GO:0005886">
    <property type="term" value="C:plasma membrane"/>
    <property type="evidence" value="ECO:0007669"/>
    <property type="project" value="UniProtKB-SubCell"/>
</dbReference>
<organism evidence="10 11">
    <name type="scientific">Oceanobacillus arenosus</name>
    <dbReference type="NCBI Taxonomy" id="1229153"/>
    <lineage>
        <taxon>Bacteria</taxon>
        <taxon>Bacillati</taxon>
        <taxon>Bacillota</taxon>
        <taxon>Bacilli</taxon>
        <taxon>Bacillales</taxon>
        <taxon>Bacillaceae</taxon>
        <taxon>Oceanobacillus</taxon>
    </lineage>
</organism>